<dbReference type="SUPFAM" id="SSF53474">
    <property type="entry name" value="alpha/beta-Hydrolases"/>
    <property type="match status" value="1"/>
</dbReference>
<name>A0A1W0XBB4_HYPEX</name>
<feature type="domain" description="AB hydrolase-1" evidence="1">
    <location>
        <begin position="6"/>
        <end position="180"/>
    </location>
</feature>
<dbReference type="Proteomes" id="UP000192578">
    <property type="component" value="Unassembled WGS sequence"/>
</dbReference>
<evidence type="ECO:0000313" key="2">
    <source>
        <dbReference type="EMBL" id="OQV24793.1"/>
    </source>
</evidence>
<dbReference type="EMBL" id="MTYJ01000005">
    <property type="protein sequence ID" value="OQV24793.1"/>
    <property type="molecule type" value="Genomic_DNA"/>
</dbReference>
<dbReference type="AlphaFoldDB" id="A0A1W0XBB4"/>
<protein>
    <submittedName>
        <fullName evidence="2">Non-heme chloroperoxidase</fullName>
    </submittedName>
</protein>
<comment type="caution">
    <text evidence="2">The sequence shown here is derived from an EMBL/GenBank/DDBJ whole genome shotgun (WGS) entry which is preliminary data.</text>
</comment>
<evidence type="ECO:0000259" key="1">
    <source>
        <dbReference type="Pfam" id="PF12697"/>
    </source>
</evidence>
<accession>A0A1W0XBB4</accession>
<dbReference type="Pfam" id="PF12697">
    <property type="entry name" value="Abhydrolase_6"/>
    <property type="match status" value="1"/>
</dbReference>
<reference evidence="3" key="1">
    <citation type="submission" date="2017-01" db="EMBL/GenBank/DDBJ databases">
        <title>Comparative genomics of anhydrobiosis in the tardigrade Hypsibius dujardini.</title>
        <authorList>
            <person name="Yoshida Y."/>
            <person name="Koutsovoulos G."/>
            <person name="Laetsch D."/>
            <person name="Stevens L."/>
            <person name="Kumar S."/>
            <person name="Horikawa D."/>
            <person name="Ishino K."/>
            <person name="Komine S."/>
            <person name="Tomita M."/>
            <person name="Blaxter M."/>
            <person name="Arakawa K."/>
        </authorList>
    </citation>
    <scope>NUCLEOTIDE SEQUENCE [LARGE SCALE GENOMIC DNA]</scope>
    <source>
        <strain evidence="3">Z151</strain>
    </source>
</reference>
<proteinExistence type="predicted"/>
<evidence type="ECO:0000313" key="3">
    <source>
        <dbReference type="Proteomes" id="UP000192578"/>
    </source>
</evidence>
<sequence length="199" mass="22038">MNTYTDDLFDFFEALDLKNVIVVGHSTGGGELGRLIGRHGCGRISHVVLIGSMTPLILKTSNNPGGLPISVFDALRAGVVKDRSQSYKHLAAPFYGTNRAGVQGSIKGQFGCIKAFSETDFTEDLKKIDRPTLILRGEDNQNVSYRDSALLSAKPVKYSTLKIYPGYPHGMMQIHADEINRDSQVFIRSQYLLIDFLRL</sequence>
<keyword evidence="3" id="KW-1185">Reference proteome</keyword>
<dbReference type="InterPro" id="IPR000073">
    <property type="entry name" value="AB_hydrolase_1"/>
</dbReference>
<organism evidence="2 3">
    <name type="scientific">Hypsibius exemplaris</name>
    <name type="common">Freshwater tardigrade</name>
    <dbReference type="NCBI Taxonomy" id="2072580"/>
    <lineage>
        <taxon>Eukaryota</taxon>
        <taxon>Metazoa</taxon>
        <taxon>Ecdysozoa</taxon>
        <taxon>Tardigrada</taxon>
        <taxon>Eutardigrada</taxon>
        <taxon>Parachela</taxon>
        <taxon>Hypsibioidea</taxon>
        <taxon>Hypsibiidae</taxon>
        <taxon>Hypsibius</taxon>
    </lineage>
</organism>
<dbReference type="InterPro" id="IPR029058">
    <property type="entry name" value="AB_hydrolase_fold"/>
</dbReference>
<gene>
    <name evidence="2" type="ORF">BV898_01385</name>
</gene>
<dbReference type="Gene3D" id="3.40.50.1820">
    <property type="entry name" value="alpha/beta hydrolase"/>
    <property type="match status" value="1"/>
</dbReference>
<dbReference type="OrthoDB" id="408373at2759"/>